<sequence length="210" mass="24724">MNKFKKILLSLTILPLSLVAFVSCQSDPNQVKSNTFKNIKISSHNSMYGESIRKEGPRSEYKEKDFNFFLKENPDITKDQLIEHLKTGNAFFIDSMEKFRKYFPEKLFPGKPNIENFDENFFQKHSLFYFRGYHVYLGAYVKYQWPIVKQLNYNKSTKNIELTIQKERDGIRSSANDAVIDENFDWLLIFDKSDQVPSDQVNGVLIKYID</sequence>
<dbReference type="BioCyc" id="MPUL272635:G1GT6-662-MONOMER"/>
<dbReference type="eggNOG" id="ENOG5031ZIA">
    <property type="taxonomic scope" value="Bacteria"/>
</dbReference>
<dbReference type="Proteomes" id="UP000000528">
    <property type="component" value="Chromosome"/>
</dbReference>
<keyword evidence="2" id="KW-0449">Lipoprotein</keyword>
<evidence type="ECO:0000313" key="2">
    <source>
        <dbReference type="EMBL" id="CAC13827.1"/>
    </source>
</evidence>
<dbReference type="AlphaFoldDB" id="Q98PR5"/>
<evidence type="ECO:0000313" key="3">
    <source>
        <dbReference type="Proteomes" id="UP000000528"/>
    </source>
</evidence>
<dbReference type="PROSITE" id="PS51257">
    <property type="entry name" value="PROKAR_LIPOPROTEIN"/>
    <property type="match status" value="1"/>
</dbReference>
<dbReference type="HOGENOM" id="CLU_1314281_0_0_14"/>
<feature type="signal peptide" evidence="1">
    <location>
        <begin position="1"/>
        <end position="22"/>
    </location>
</feature>
<feature type="chain" id="PRO_5004323491" evidence="1">
    <location>
        <begin position="23"/>
        <end position="210"/>
    </location>
</feature>
<keyword evidence="1" id="KW-0732">Signal</keyword>
<dbReference type="RefSeq" id="WP_010925455.1">
    <property type="nucleotide sequence ID" value="NC_002771.1"/>
</dbReference>
<reference evidence="2 3" key="1">
    <citation type="journal article" date="2001" name="Nucleic Acids Res.">
        <title>The complete genome sequence of the murine respiratory pathogen Mycoplasma pulmonis.</title>
        <authorList>
            <person name="Chambaud I."/>
            <person name="Heilig R."/>
            <person name="Ferris S."/>
            <person name="Barbe V."/>
            <person name="Samson D."/>
            <person name="Galisson F."/>
            <person name="Moszer I."/>
            <person name="Dybvig K."/>
            <person name="Wroblewski H."/>
            <person name="Viari A."/>
            <person name="Rocha E.P.C."/>
            <person name="Blanchard A."/>
        </authorList>
    </citation>
    <scope>NUCLEOTIDE SEQUENCE [LARGE SCALE GENOMIC DNA]</scope>
    <source>
        <strain evidence="2 3">UAB CTIP</strain>
    </source>
</reference>
<proteinExistence type="predicted"/>
<organism evidence="3">
    <name type="scientific">Mycoplasmopsis pulmonis (strain UAB CTIP)</name>
    <name type="common">Mycoplasma pulmonis</name>
    <dbReference type="NCBI Taxonomy" id="272635"/>
    <lineage>
        <taxon>Bacteria</taxon>
        <taxon>Bacillati</taxon>
        <taxon>Mycoplasmatota</taxon>
        <taxon>Mycoplasmoidales</taxon>
        <taxon>Metamycoplasmataceae</taxon>
        <taxon>Mycoplasmopsis</taxon>
    </lineage>
</organism>
<protein>
    <submittedName>
        <fullName evidence="2">LIPOPROTEIN</fullName>
    </submittedName>
</protein>
<evidence type="ECO:0000256" key="1">
    <source>
        <dbReference type="SAM" id="SignalP"/>
    </source>
</evidence>
<name>Q98PR5_MYCPU</name>
<gene>
    <name evidence="2" type="ordered locus">MYPU_6540</name>
</gene>
<keyword evidence="3" id="KW-1185">Reference proteome</keyword>
<dbReference type="EMBL" id="AL445565">
    <property type="protein sequence ID" value="CAC13827.1"/>
    <property type="molecule type" value="Genomic_DNA"/>
</dbReference>
<dbReference type="PIR" id="F90593">
    <property type="entry name" value="F90593"/>
</dbReference>
<accession>Q98PR5</accession>
<dbReference type="KEGG" id="mpu:MYPU_6540"/>
<dbReference type="STRING" id="272635.gene:17577261"/>